<dbReference type="EMBL" id="BGZK01000739">
    <property type="protein sequence ID" value="GBP58596.1"/>
    <property type="molecule type" value="Genomic_DNA"/>
</dbReference>
<reference evidence="1 2" key="1">
    <citation type="journal article" date="2019" name="Commun. Biol.">
        <title>The bagworm genome reveals a unique fibroin gene that provides high tensile strength.</title>
        <authorList>
            <person name="Kono N."/>
            <person name="Nakamura H."/>
            <person name="Ohtoshi R."/>
            <person name="Tomita M."/>
            <person name="Numata K."/>
            <person name="Arakawa K."/>
        </authorList>
    </citation>
    <scope>NUCLEOTIDE SEQUENCE [LARGE SCALE GENOMIC DNA]</scope>
</reference>
<name>A0A4C1X4D6_EUMVA</name>
<dbReference type="Proteomes" id="UP000299102">
    <property type="component" value="Unassembled WGS sequence"/>
</dbReference>
<keyword evidence="2" id="KW-1185">Reference proteome</keyword>
<accession>A0A4C1X4D6</accession>
<proteinExistence type="predicted"/>
<evidence type="ECO:0000313" key="2">
    <source>
        <dbReference type="Proteomes" id="UP000299102"/>
    </source>
</evidence>
<evidence type="ECO:0000313" key="1">
    <source>
        <dbReference type="EMBL" id="GBP58596.1"/>
    </source>
</evidence>
<sequence>MHTDCVMRSPCALVTWCGSVQKCSKTMLIVIGARCRQRTAGAGQHVCVLVIGRDDAPSCERAQIELQPKGAFTPYSAGHVIEII</sequence>
<dbReference type="AlphaFoldDB" id="A0A4C1X4D6"/>
<organism evidence="1 2">
    <name type="scientific">Eumeta variegata</name>
    <name type="common">Bagworm moth</name>
    <name type="synonym">Eumeta japonica</name>
    <dbReference type="NCBI Taxonomy" id="151549"/>
    <lineage>
        <taxon>Eukaryota</taxon>
        <taxon>Metazoa</taxon>
        <taxon>Ecdysozoa</taxon>
        <taxon>Arthropoda</taxon>
        <taxon>Hexapoda</taxon>
        <taxon>Insecta</taxon>
        <taxon>Pterygota</taxon>
        <taxon>Neoptera</taxon>
        <taxon>Endopterygota</taxon>
        <taxon>Lepidoptera</taxon>
        <taxon>Glossata</taxon>
        <taxon>Ditrysia</taxon>
        <taxon>Tineoidea</taxon>
        <taxon>Psychidae</taxon>
        <taxon>Oiketicinae</taxon>
        <taxon>Eumeta</taxon>
    </lineage>
</organism>
<gene>
    <name evidence="1" type="ORF">EVAR_40880_1</name>
</gene>
<protein>
    <submittedName>
        <fullName evidence="1">Uncharacterized protein</fullName>
    </submittedName>
</protein>
<comment type="caution">
    <text evidence="1">The sequence shown here is derived from an EMBL/GenBank/DDBJ whole genome shotgun (WGS) entry which is preliminary data.</text>
</comment>